<dbReference type="Gene3D" id="1.10.10.10">
    <property type="entry name" value="Winged helix-like DNA-binding domain superfamily/Winged helix DNA-binding domain"/>
    <property type="match status" value="1"/>
</dbReference>
<dbReference type="GO" id="GO:0003677">
    <property type="term" value="F:DNA binding"/>
    <property type="evidence" value="ECO:0007669"/>
    <property type="project" value="UniProtKB-KW"/>
</dbReference>
<keyword evidence="4" id="KW-0238">DNA-binding</keyword>
<dbReference type="InterPro" id="IPR013324">
    <property type="entry name" value="RNA_pol_sigma_r3/r4-like"/>
</dbReference>
<dbReference type="PANTHER" id="PTHR37478:SF2">
    <property type="entry name" value="UPF0251 PROTEIN TK0562"/>
    <property type="match status" value="1"/>
</dbReference>
<organism evidence="4 5">
    <name type="scientific">Halanaerobacter jeridensis</name>
    <dbReference type="NCBI Taxonomy" id="706427"/>
    <lineage>
        <taxon>Bacteria</taxon>
        <taxon>Bacillati</taxon>
        <taxon>Bacillota</taxon>
        <taxon>Clostridia</taxon>
        <taxon>Halanaerobiales</taxon>
        <taxon>Halobacteroidaceae</taxon>
        <taxon>Halanaerobacter</taxon>
    </lineage>
</organism>
<dbReference type="RefSeq" id="WP_204701157.1">
    <property type="nucleotide sequence ID" value="NZ_JAFBDQ010000005.1"/>
</dbReference>
<sequence>MVRPTKKRRVANIPDVKFFKPAGIRKRDLEEVVLSLEEVEAIRLKDNEGLTQQEAADKMEVSRPTFQRILTKARQKIADALLVGKALKFKGGDYDFKPRCPECGQDVKSKGRNRKRGKAEDCPECRE</sequence>
<keyword evidence="5" id="KW-1185">Reference proteome</keyword>
<dbReference type="InterPro" id="IPR036388">
    <property type="entry name" value="WH-like_DNA-bd_sf"/>
</dbReference>
<comment type="similarity">
    <text evidence="1 2">Belongs to the UPF0251 family.</text>
</comment>
<reference evidence="4" key="1">
    <citation type="submission" date="2021-01" db="EMBL/GenBank/DDBJ databases">
        <title>Genomic Encyclopedia of Type Strains, Phase IV (KMG-IV): sequencing the most valuable type-strain genomes for metagenomic binning, comparative biology and taxonomic classification.</title>
        <authorList>
            <person name="Goeker M."/>
        </authorList>
    </citation>
    <scope>NUCLEOTIDE SEQUENCE</scope>
    <source>
        <strain evidence="4">DSM 23230</strain>
    </source>
</reference>
<evidence type="ECO:0000256" key="1">
    <source>
        <dbReference type="ARBA" id="ARBA00009350"/>
    </source>
</evidence>
<dbReference type="InterPro" id="IPR002852">
    <property type="entry name" value="UPF0251"/>
</dbReference>
<dbReference type="AlphaFoldDB" id="A0A938XPB5"/>
<gene>
    <name evidence="4" type="ORF">JOC47_001220</name>
</gene>
<dbReference type="Pfam" id="PF02001">
    <property type="entry name" value="DUF134"/>
    <property type="match status" value="1"/>
</dbReference>
<evidence type="ECO:0000256" key="2">
    <source>
        <dbReference type="HAMAP-Rule" id="MF_00674"/>
    </source>
</evidence>
<accession>A0A938XPB5</accession>
<dbReference type="Proteomes" id="UP000774000">
    <property type="component" value="Unassembled WGS sequence"/>
</dbReference>
<dbReference type="EMBL" id="JAFBDQ010000005">
    <property type="protein sequence ID" value="MBM7556377.1"/>
    <property type="molecule type" value="Genomic_DNA"/>
</dbReference>
<feature type="region of interest" description="Disordered" evidence="3">
    <location>
        <begin position="101"/>
        <end position="127"/>
    </location>
</feature>
<evidence type="ECO:0000313" key="4">
    <source>
        <dbReference type="EMBL" id="MBM7556377.1"/>
    </source>
</evidence>
<name>A0A938XPB5_9FIRM</name>
<protein>
    <recommendedName>
        <fullName evidence="2">UPF0251 protein JOC47_001220</fullName>
    </recommendedName>
</protein>
<dbReference type="PANTHER" id="PTHR37478">
    <property type="match status" value="1"/>
</dbReference>
<dbReference type="HAMAP" id="MF_00674">
    <property type="entry name" value="UPF0251"/>
    <property type="match status" value="1"/>
</dbReference>
<comment type="caution">
    <text evidence="4">The sequence shown here is derived from an EMBL/GenBank/DDBJ whole genome shotgun (WGS) entry which is preliminary data.</text>
</comment>
<evidence type="ECO:0000313" key="5">
    <source>
        <dbReference type="Proteomes" id="UP000774000"/>
    </source>
</evidence>
<dbReference type="SUPFAM" id="SSF88659">
    <property type="entry name" value="Sigma3 and sigma4 domains of RNA polymerase sigma factors"/>
    <property type="match status" value="1"/>
</dbReference>
<proteinExistence type="inferred from homology"/>
<evidence type="ECO:0000256" key="3">
    <source>
        <dbReference type="SAM" id="MobiDB-lite"/>
    </source>
</evidence>
<feature type="compositionally biased region" description="Basic and acidic residues" evidence="3">
    <location>
        <begin position="118"/>
        <end position="127"/>
    </location>
</feature>